<comment type="subcellular location">
    <subcellularLocation>
        <location evidence="1">Cell outer membrane</location>
        <topology evidence="1">Single-pass membrane protein</topology>
    </subcellularLocation>
    <subcellularLocation>
        <location evidence="2">Periplasm</location>
    </subcellularLocation>
</comment>
<dbReference type="PROSITE" id="PS00409">
    <property type="entry name" value="PROKAR_NTER_METHYL"/>
    <property type="match status" value="1"/>
</dbReference>
<evidence type="ECO:0000256" key="4">
    <source>
        <dbReference type="ARBA" id="ARBA00023237"/>
    </source>
</evidence>
<dbReference type="Gene3D" id="3.30.700.10">
    <property type="entry name" value="Glycoprotein, Type 4 Pilin"/>
    <property type="match status" value="1"/>
</dbReference>
<keyword evidence="4" id="KW-0998">Cell outer membrane</keyword>
<dbReference type="InterPro" id="IPR012902">
    <property type="entry name" value="N_methyl_site"/>
</dbReference>
<keyword evidence="4" id="KW-0472">Membrane</keyword>
<dbReference type="GO" id="GO:0042597">
    <property type="term" value="C:periplasmic space"/>
    <property type="evidence" value="ECO:0007669"/>
    <property type="project" value="UniProtKB-SubCell"/>
</dbReference>
<proteinExistence type="predicted"/>
<dbReference type="NCBIfam" id="TIGR02532">
    <property type="entry name" value="IV_pilin_GFxxxE"/>
    <property type="match status" value="1"/>
</dbReference>
<evidence type="ECO:0000256" key="1">
    <source>
        <dbReference type="ARBA" id="ARBA00004203"/>
    </source>
</evidence>
<organism evidence="5 6">
    <name type="scientific">Fervidobacterium gondwanense DSM 13020</name>
    <dbReference type="NCBI Taxonomy" id="1121883"/>
    <lineage>
        <taxon>Bacteria</taxon>
        <taxon>Thermotogati</taxon>
        <taxon>Thermotogota</taxon>
        <taxon>Thermotogae</taxon>
        <taxon>Thermotogales</taxon>
        <taxon>Fervidobacteriaceae</taxon>
        <taxon>Fervidobacterium</taxon>
    </lineage>
</organism>
<dbReference type="RefSeq" id="WP_072759257.1">
    <property type="nucleotide sequence ID" value="NZ_FRDJ01000005.1"/>
</dbReference>
<gene>
    <name evidence="5" type="ORF">SAMN02745226_01115</name>
</gene>
<dbReference type="OrthoDB" id="9795612at2"/>
<keyword evidence="3" id="KW-0574">Periplasm</keyword>
<accession>A0A1M7SPR4</accession>
<dbReference type="EMBL" id="FRDJ01000005">
    <property type="protein sequence ID" value="SHN60452.1"/>
    <property type="molecule type" value="Genomic_DNA"/>
</dbReference>
<dbReference type="InterPro" id="IPR045584">
    <property type="entry name" value="Pilin-like"/>
</dbReference>
<keyword evidence="6" id="KW-1185">Reference proteome</keyword>
<dbReference type="Proteomes" id="UP000184207">
    <property type="component" value="Unassembled WGS sequence"/>
</dbReference>
<sequence>MKRGFTLIELLIVMSIIAALMAVATPTGLNALKQAKATNVAGNFRALNQAVLQMLTLEPNPPASGNILDYIYTHGYISTKPQGFEITYEEDTKEYKIVYTQDDVEPWRITNILQSIKLDDKEGSDTYGKPILKVPKP</sequence>
<protein>
    <submittedName>
        <fullName evidence="5">Prepilin-type N-terminal cleavage/methylation domain-containing protein</fullName>
    </submittedName>
</protein>
<evidence type="ECO:0000256" key="3">
    <source>
        <dbReference type="ARBA" id="ARBA00022764"/>
    </source>
</evidence>
<dbReference type="SUPFAM" id="SSF54523">
    <property type="entry name" value="Pili subunits"/>
    <property type="match status" value="1"/>
</dbReference>
<reference evidence="6" key="1">
    <citation type="submission" date="2016-12" db="EMBL/GenBank/DDBJ databases">
        <authorList>
            <person name="Varghese N."/>
            <person name="Submissions S."/>
        </authorList>
    </citation>
    <scope>NUCLEOTIDE SEQUENCE [LARGE SCALE GENOMIC DNA]</scope>
    <source>
        <strain evidence="6">DSM 13020</strain>
    </source>
</reference>
<dbReference type="STRING" id="1121883.SAMN02745226_01115"/>
<name>A0A1M7SPR4_FERGO</name>
<dbReference type="GO" id="GO:0009279">
    <property type="term" value="C:cell outer membrane"/>
    <property type="evidence" value="ECO:0007669"/>
    <property type="project" value="UniProtKB-SubCell"/>
</dbReference>
<evidence type="ECO:0000256" key="2">
    <source>
        <dbReference type="ARBA" id="ARBA00004418"/>
    </source>
</evidence>
<dbReference type="Pfam" id="PF07963">
    <property type="entry name" value="N_methyl"/>
    <property type="match status" value="1"/>
</dbReference>
<evidence type="ECO:0000313" key="6">
    <source>
        <dbReference type="Proteomes" id="UP000184207"/>
    </source>
</evidence>
<dbReference type="AlphaFoldDB" id="A0A1M7SPR4"/>
<evidence type="ECO:0000313" key="5">
    <source>
        <dbReference type="EMBL" id="SHN60452.1"/>
    </source>
</evidence>